<dbReference type="PROSITE" id="PS00675">
    <property type="entry name" value="SIGMA54_INTERACT_1"/>
    <property type="match status" value="1"/>
</dbReference>
<dbReference type="GO" id="GO:0003677">
    <property type="term" value="F:DNA binding"/>
    <property type="evidence" value="ECO:0007669"/>
    <property type="project" value="UniProtKB-KW"/>
</dbReference>
<dbReference type="PANTHER" id="PTHR32071">
    <property type="entry name" value="TRANSCRIPTIONAL REGULATORY PROTEIN"/>
    <property type="match status" value="1"/>
</dbReference>
<dbReference type="Gene3D" id="1.10.10.60">
    <property type="entry name" value="Homeodomain-like"/>
    <property type="match status" value="1"/>
</dbReference>
<keyword evidence="5" id="KW-0804">Transcription</keyword>
<dbReference type="PROSITE" id="PS00688">
    <property type="entry name" value="SIGMA54_INTERACT_3"/>
    <property type="match status" value="1"/>
</dbReference>
<evidence type="ECO:0000256" key="6">
    <source>
        <dbReference type="ARBA" id="ARBA00029500"/>
    </source>
</evidence>
<organism evidence="8 9">
    <name type="scientific">Aneurinibacillus migulanus</name>
    <name type="common">Bacillus migulanus</name>
    <dbReference type="NCBI Taxonomy" id="47500"/>
    <lineage>
        <taxon>Bacteria</taxon>
        <taxon>Bacillati</taxon>
        <taxon>Bacillota</taxon>
        <taxon>Bacilli</taxon>
        <taxon>Bacillales</taxon>
        <taxon>Paenibacillaceae</taxon>
        <taxon>Aneurinibacillus group</taxon>
        <taxon>Aneurinibacillus</taxon>
    </lineage>
</organism>
<dbReference type="PROSITE" id="PS50045">
    <property type="entry name" value="SIGMA54_INTERACT_4"/>
    <property type="match status" value="1"/>
</dbReference>
<dbReference type="Gene3D" id="1.10.8.60">
    <property type="match status" value="1"/>
</dbReference>
<proteinExistence type="predicted"/>
<dbReference type="FunFam" id="3.40.50.300:FF:000006">
    <property type="entry name" value="DNA-binding transcriptional regulator NtrC"/>
    <property type="match status" value="1"/>
</dbReference>
<evidence type="ECO:0000256" key="1">
    <source>
        <dbReference type="ARBA" id="ARBA00022741"/>
    </source>
</evidence>
<dbReference type="Pfam" id="PF25601">
    <property type="entry name" value="AAA_lid_14"/>
    <property type="match status" value="1"/>
</dbReference>
<dbReference type="InterPro" id="IPR025944">
    <property type="entry name" value="Sigma_54_int_dom_CS"/>
</dbReference>
<dbReference type="InterPro" id="IPR058031">
    <property type="entry name" value="AAA_lid_NorR"/>
</dbReference>
<protein>
    <recommendedName>
        <fullName evidence="6">HTH-type transcriptional regulatory protein TyrR</fullName>
    </recommendedName>
</protein>
<dbReference type="GO" id="GO:0005524">
    <property type="term" value="F:ATP binding"/>
    <property type="evidence" value="ECO:0007669"/>
    <property type="project" value="UniProtKB-KW"/>
</dbReference>
<dbReference type="Gene3D" id="3.40.50.300">
    <property type="entry name" value="P-loop containing nucleotide triphosphate hydrolases"/>
    <property type="match status" value="1"/>
</dbReference>
<dbReference type="InterPro" id="IPR025662">
    <property type="entry name" value="Sigma_54_int_dom_ATP-bd_1"/>
</dbReference>
<dbReference type="OrthoDB" id="9771372at2"/>
<dbReference type="InterPro" id="IPR027417">
    <property type="entry name" value="P-loop_NTPase"/>
</dbReference>
<dbReference type="CDD" id="cd00009">
    <property type="entry name" value="AAA"/>
    <property type="match status" value="1"/>
</dbReference>
<dbReference type="PANTHER" id="PTHR32071:SF57">
    <property type="entry name" value="C4-DICARBOXYLATE TRANSPORT TRANSCRIPTIONAL REGULATORY PROTEIN DCTD"/>
    <property type="match status" value="1"/>
</dbReference>
<dbReference type="InterPro" id="IPR030828">
    <property type="entry name" value="HTH_TyrR"/>
</dbReference>
<dbReference type="GO" id="GO:0006355">
    <property type="term" value="P:regulation of DNA-templated transcription"/>
    <property type="evidence" value="ECO:0007669"/>
    <property type="project" value="InterPro"/>
</dbReference>
<dbReference type="InterPro" id="IPR002078">
    <property type="entry name" value="Sigma_54_int"/>
</dbReference>
<dbReference type="Pfam" id="PF18024">
    <property type="entry name" value="HTH_50"/>
    <property type="match status" value="1"/>
</dbReference>
<gene>
    <name evidence="8" type="ORF">SAMN04487909_111160</name>
</gene>
<feature type="domain" description="Sigma-54 factor interaction" evidence="7">
    <location>
        <begin position="17"/>
        <end position="242"/>
    </location>
</feature>
<reference evidence="8 9" key="1">
    <citation type="submission" date="2016-10" db="EMBL/GenBank/DDBJ databases">
        <authorList>
            <person name="de Groot N.N."/>
        </authorList>
    </citation>
    <scope>NUCLEOTIDE SEQUENCE [LARGE SCALE GENOMIC DNA]</scope>
    <source>
        <strain evidence="8 9">DSM 2895</strain>
    </source>
</reference>
<evidence type="ECO:0000259" key="7">
    <source>
        <dbReference type="PROSITE" id="PS50045"/>
    </source>
</evidence>
<dbReference type="SUPFAM" id="SSF52540">
    <property type="entry name" value="P-loop containing nucleoside triphosphate hydrolases"/>
    <property type="match status" value="1"/>
</dbReference>
<evidence type="ECO:0000256" key="3">
    <source>
        <dbReference type="ARBA" id="ARBA00022840"/>
    </source>
</evidence>
<evidence type="ECO:0000256" key="2">
    <source>
        <dbReference type="ARBA" id="ARBA00022797"/>
    </source>
</evidence>
<accession>A0A1G8QVP2</accession>
<evidence type="ECO:0000313" key="9">
    <source>
        <dbReference type="Proteomes" id="UP000182836"/>
    </source>
</evidence>
<dbReference type="EMBL" id="FNED01000011">
    <property type="protein sequence ID" value="SDJ08802.1"/>
    <property type="molecule type" value="Genomic_DNA"/>
</dbReference>
<evidence type="ECO:0000256" key="4">
    <source>
        <dbReference type="ARBA" id="ARBA00023015"/>
    </source>
</evidence>
<dbReference type="GeneID" id="42305307"/>
<dbReference type="Proteomes" id="UP000182836">
    <property type="component" value="Unassembled WGS sequence"/>
</dbReference>
<evidence type="ECO:0000313" key="8">
    <source>
        <dbReference type="EMBL" id="SDJ08802.1"/>
    </source>
</evidence>
<dbReference type="AlphaFoldDB" id="A0A1G8QVP2"/>
<dbReference type="RefSeq" id="WP_052812284.1">
    <property type="nucleotide sequence ID" value="NZ_BJOA01000207.1"/>
</dbReference>
<evidence type="ECO:0000256" key="5">
    <source>
        <dbReference type="ARBA" id="ARBA00023163"/>
    </source>
</evidence>
<name>A0A1G8QVP2_ANEMI</name>
<dbReference type="Pfam" id="PF00158">
    <property type="entry name" value="Sigma54_activat"/>
    <property type="match status" value="1"/>
</dbReference>
<dbReference type="SMART" id="SM00382">
    <property type="entry name" value="AAA"/>
    <property type="match status" value="1"/>
</dbReference>
<keyword evidence="2" id="KW-0058">Aromatic hydrocarbons catabolism</keyword>
<dbReference type="InterPro" id="IPR003593">
    <property type="entry name" value="AAA+_ATPase"/>
</dbReference>
<keyword evidence="3" id="KW-0067">ATP-binding</keyword>
<keyword evidence="4" id="KW-0805">Transcription regulation</keyword>
<sequence>MNNIQSPILQSGRDPLFTSSNGTMQRVLQLCQKISNVDSTVLILGESGTGKSVLAQYIHNLSSRKQRPFLTINCASIPESLLESELFGYSVGAFTGALKHGKIGLIEAANHGTLFLDEIGELPLQMQAKLLHVIQHQEYIPLGEIKPKKVNVRIIAATNRDLYEMVIKKQLREDLYYRLNVIDIKVPSLRDIIPLATFFLLKNSSRFGISCKITEEALHLLETYSWPGNIRQLENLIEKLVVAADHLIDVQNLMEHFNPVAKASVSQAFPSSLEAAMEEVEKKLVTELYENLKSSRKVADVLKVSQTKAYRLIRKYCTLS</sequence>
<keyword evidence="1" id="KW-0547">Nucleotide-binding</keyword>